<dbReference type="Pfam" id="PF01167">
    <property type="entry name" value="Tub"/>
    <property type="match status" value="1"/>
</dbReference>
<feature type="domain" description="Tubby C-terminal" evidence="3">
    <location>
        <begin position="2"/>
        <end position="105"/>
    </location>
</feature>
<dbReference type="InterPro" id="IPR000007">
    <property type="entry name" value="Tubby_C"/>
</dbReference>
<dbReference type="Proteomes" id="UP001157418">
    <property type="component" value="Unassembled WGS sequence"/>
</dbReference>
<evidence type="ECO:0000313" key="4">
    <source>
        <dbReference type="EMBL" id="CAH1425247.1"/>
    </source>
</evidence>
<gene>
    <name evidence="4" type="ORF">LVIROSA_LOCUS12400</name>
</gene>
<proteinExistence type="inferred from homology"/>
<evidence type="ECO:0000256" key="2">
    <source>
        <dbReference type="SAM" id="MobiDB-lite"/>
    </source>
</evidence>
<evidence type="ECO:0000256" key="1">
    <source>
        <dbReference type="ARBA" id="ARBA00007129"/>
    </source>
</evidence>
<reference evidence="4 5" key="1">
    <citation type="submission" date="2022-01" db="EMBL/GenBank/DDBJ databases">
        <authorList>
            <person name="Xiong W."/>
            <person name="Schranz E."/>
        </authorList>
    </citation>
    <scope>NUCLEOTIDE SEQUENCE [LARGE SCALE GENOMIC DNA]</scope>
</reference>
<dbReference type="AlphaFoldDB" id="A0AAU9MF07"/>
<dbReference type="PRINTS" id="PR01573">
    <property type="entry name" value="SUPERTUBBY"/>
</dbReference>
<name>A0AAU9MF07_9ASTR</name>
<evidence type="ECO:0000259" key="3">
    <source>
        <dbReference type="Pfam" id="PF01167"/>
    </source>
</evidence>
<keyword evidence="5" id="KW-1185">Reference proteome</keyword>
<comment type="similarity">
    <text evidence="1">Belongs to the TUB family.</text>
</comment>
<sequence>MEYIISLDPDDSSHGNNAYVGKLRSDFLGTKFTIYDSQPPYNGAKHLSSKSMRRIASKQISPQVSSSNFEIGETSYKFNLLKSRGPRRMVCSLTSTSTSPDQLWLNSNPFEKQSSKVA</sequence>
<accession>A0AAU9MF07</accession>
<dbReference type="PANTHER" id="PTHR16517:SF50">
    <property type="entry name" value="TUBBY-LIKE F-BOX PROTEIN 7"/>
    <property type="match status" value="1"/>
</dbReference>
<evidence type="ECO:0000313" key="5">
    <source>
        <dbReference type="Proteomes" id="UP001157418"/>
    </source>
</evidence>
<comment type="caution">
    <text evidence="4">The sequence shown here is derived from an EMBL/GenBank/DDBJ whole genome shotgun (WGS) entry which is preliminary data.</text>
</comment>
<dbReference type="Gene3D" id="3.20.90.10">
    <property type="entry name" value="Tubby Protein, Chain A"/>
    <property type="match status" value="1"/>
</dbReference>
<dbReference type="SUPFAM" id="SSF54518">
    <property type="entry name" value="Tubby C-terminal domain-like"/>
    <property type="match status" value="1"/>
</dbReference>
<protein>
    <recommendedName>
        <fullName evidence="3">Tubby C-terminal domain-containing protein</fullName>
    </recommendedName>
</protein>
<dbReference type="InterPro" id="IPR025659">
    <property type="entry name" value="Tubby-like_C"/>
</dbReference>
<organism evidence="4 5">
    <name type="scientific">Lactuca virosa</name>
    <dbReference type="NCBI Taxonomy" id="75947"/>
    <lineage>
        <taxon>Eukaryota</taxon>
        <taxon>Viridiplantae</taxon>
        <taxon>Streptophyta</taxon>
        <taxon>Embryophyta</taxon>
        <taxon>Tracheophyta</taxon>
        <taxon>Spermatophyta</taxon>
        <taxon>Magnoliopsida</taxon>
        <taxon>eudicotyledons</taxon>
        <taxon>Gunneridae</taxon>
        <taxon>Pentapetalae</taxon>
        <taxon>asterids</taxon>
        <taxon>campanulids</taxon>
        <taxon>Asterales</taxon>
        <taxon>Asteraceae</taxon>
        <taxon>Cichorioideae</taxon>
        <taxon>Cichorieae</taxon>
        <taxon>Lactucinae</taxon>
        <taxon>Lactuca</taxon>
    </lineage>
</organism>
<feature type="region of interest" description="Disordered" evidence="2">
    <location>
        <begin position="94"/>
        <end position="118"/>
    </location>
</feature>
<dbReference type="PANTHER" id="PTHR16517">
    <property type="entry name" value="TUBBY-RELATED"/>
    <property type="match status" value="1"/>
</dbReference>
<dbReference type="EMBL" id="CAKMRJ010002223">
    <property type="protein sequence ID" value="CAH1425247.1"/>
    <property type="molecule type" value="Genomic_DNA"/>
</dbReference>